<sequence>MGFKTELALKVGGKALAAAACIYIVHVTAPVGGINHGIAEVKQNWQKSPALQSVTDRYLAKKITREQWVVECHTTQAKQAWLNLSTQYPKHHKILSQKIKSTWPAAEAWA</sequence>
<accession>A0AB39CD62</accession>
<name>A0AB39CD62_9VIRU</name>
<dbReference type="EMBL" id="PQ015378">
    <property type="protein sequence ID" value="XDJ14770.1"/>
    <property type="molecule type" value="Genomic_DNA"/>
</dbReference>
<proteinExistence type="predicted"/>
<organism evidence="1">
    <name type="scientific">Pseudomonas phage RVTF4</name>
    <dbReference type="NCBI Taxonomy" id="3236931"/>
    <lineage>
        <taxon>Viruses</taxon>
    </lineage>
</organism>
<protein>
    <submittedName>
        <fullName evidence="1">Uncharacterized protein</fullName>
    </submittedName>
</protein>
<evidence type="ECO:0000313" key="1">
    <source>
        <dbReference type="EMBL" id="XDJ14770.1"/>
    </source>
</evidence>
<reference evidence="1" key="1">
    <citation type="submission" date="2024-07" db="EMBL/GenBank/DDBJ databases">
        <authorList>
            <person name="Bringhurst R.M."/>
            <person name="Homer T.E."/>
        </authorList>
    </citation>
    <scope>NUCLEOTIDE SEQUENCE</scope>
</reference>